<comment type="caution">
    <text evidence="2">The sequence shown here is derived from an EMBL/GenBank/DDBJ whole genome shotgun (WGS) entry which is preliminary data.</text>
</comment>
<dbReference type="Pfam" id="PF10306">
    <property type="entry name" value="FLILHELTA"/>
    <property type="match status" value="1"/>
</dbReference>
<organism evidence="2 3">
    <name type="scientific">Elsinoe australis</name>
    <dbReference type="NCBI Taxonomy" id="40998"/>
    <lineage>
        <taxon>Eukaryota</taxon>
        <taxon>Fungi</taxon>
        <taxon>Dikarya</taxon>
        <taxon>Ascomycota</taxon>
        <taxon>Pezizomycotina</taxon>
        <taxon>Dothideomycetes</taxon>
        <taxon>Dothideomycetidae</taxon>
        <taxon>Myriangiales</taxon>
        <taxon>Elsinoaceae</taxon>
        <taxon>Elsinoe</taxon>
    </lineage>
</organism>
<dbReference type="PANTHER" id="PTHR28002">
    <property type="entry name" value="MIOREX COMPLEX COMPONENT 11"/>
    <property type="match status" value="1"/>
</dbReference>
<dbReference type="Proteomes" id="UP000308133">
    <property type="component" value="Unassembled WGS sequence"/>
</dbReference>
<dbReference type="PANTHER" id="PTHR28002:SF1">
    <property type="entry name" value="MIOREX COMPLEX COMPONENT 11"/>
    <property type="match status" value="1"/>
</dbReference>
<dbReference type="InterPro" id="IPR018811">
    <property type="entry name" value="MRX11"/>
</dbReference>
<protein>
    <submittedName>
        <fullName evidence="2">Uncharacterized protein</fullName>
    </submittedName>
</protein>
<accession>A0A4U7B5P8</accession>
<proteinExistence type="predicted"/>
<gene>
    <name evidence="2" type="ORF">C1H76_0882</name>
</gene>
<name>A0A4U7B5P8_9PEZI</name>
<reference evidence="2 3" key="1">
    <citation type="submission" date="2018-02" db="EMBL/GenBank/DDBJ databases">
        <title>Draft genome sequences of Elsinoe sp., causing black scab on jojoba.</title>
        <authorList>
            <person name="Stodart B."/>
            <person name="Jeffress S."/>
            <person name="Ash G."/>
            <person name="Arun Chinnappa K."/>
        </authorList>
    </citation>
    <scope>NUCLEOTIDE SEQUENCE [LARGE SCALE GENOMIC DNA]</scope>
    <source>
        <strain evidence="2 3">Hillstone_2</strain>
    </source>
</reference>
<evidence type="ECO:0000256" key="1">
    <source>
        <dbReference type="SAM" id="MobiDB-lite"/>
    </source>
</evidence>
<dbReference type="GO" id="GO:0005739">
    <property type="term" value="C:mitochondrion"/>
    <property type="evidence" value="ECO:0007669"/>
    <property type="project" value="TreeGrafter"/>
</dbReference>
<feature type="region of interest" description="Disordered" evidence="1">
    <location>
        <begin position="1"/>
        <end position="34"/>
    </location>
</feature>
<dbReference type="EMBL" id="PTQR01000011">
    <property type="protein sequence ID" value="TKX26728.1"/>
    <property type="molecule type" value="Genomic_DNA"/>
</dbReference>
<evidence type="ECO:0000313" key="2">
    <source>
        <dbReference type="EMBL" id="TKX26728.1"/>
    </source>
</evidence>
<dbReference type="AlphaFoldDB" id="A0A4U7B5P8"/>
<sequence>MPPPTGLRPSSILRPLHRNYSTPPPPPSFSSTNPSKRISALARLQSKLPSRLRPYLSPLLSAPVSHVTSFLILHEITALLPLLGLFGVFHYSNAVWLERWRNKVEQSENFQEGVKKWGRYARRKGWISDDEERVAEGVAAGAGYKGSEIDAGKVVSEKVGSQAAALGRGYAEDGVTKGMDGRIEQLEGKLDSVAADQKETSPRGIVADTKAGKGARLVVELATAYAITKVMLPVRIVASVWVTPWFARVAVQPVSSLARRVLGR</sequence>
<evidence type="ECO:0000313" key="3">
    <source>
        <dbReference type="Proteomes" id="UP000308133"/>
    </source>
</evidence>